<evidence type="ECO:0000313" key="3">
    <source>
        <dbReference type="Proteomes" id="UP000290657"/>
    </source>
</evidence>
<protein>
    <submittedName>
        <fullName evidence="2">Uncharacterized protein</fullName>
    </submittedName>
</protein>
<feature type="transmembrane region" description="Helical" evidence="1">
    <location>
        <begin position="118"/>
        <end position="139"/>
    </location>
</feature>
<feature type="transmembrane region" description="Helical" evidence="1">
    <location>
        <begin position="46"/>
        <end position="68"/>
    </location>
</feature>
<evidence type="ECO:0000256" key="1">
    <source>
        <dbReference type="SAM" id="Phobius"/>
    </source>
</evidence>
<keyword evidence="3" id="KW-1185">Reference proteome</keyword>
<reference evidence="2 3" key="1">
    <citation type="submission" date="2017-10" db="EMBL/GenBank/DDBJ databases">
        <title>Genomics of the genus Arcobacter.</title>
        <authorList>
            <person name="Perez-Cataluna A."/>
            <person name="Figueras M.J."/>
        </authorList>
    </citation>
    <scope>NUCLEOTIDE SEQUENCE [LARGE SCALE GENOMIC DNA]</scope>
    <source>
        <strain evidence="2 3">CECT 8987</strain>
    </source>
</reference>
<feature type="transmembrane region" description="Helical" evidence="1">
    <location>
        <begin position="20"/>
        <end position="40"/>
    </location>
</feature>
<dbReference type="OrthoDB" id="5295665at2"/>
<feature type="transmembrane region" description="Helical" evidence="1">
    <location>
        <begin position="357"/>
        <end position="375"/>
    </location>
</feature>
<dbReference type="AlphaFoldDB" id="A0A4V1LPB4"/>
<organism evidence="2 3">
    <name type="scientific">Candidatus Marinarcus aquaticus</name>
    <dbReference type="NCBI Taxonomy" id="2044504"/>
    <lineage>
        <taxon>Bacteria</taxon>
        <taxon>Pseudomonadati</taxon>
        <taxon>Campylobacterota</taxon>
        <taxon>Epsilonproteobacteria</taxon>
        <taxon>Campylobacterales</taxon>
        <taxon>Arcobacteraceae</taxon>
        <taxon>Candidatus Marinarcus</taxon>
    </lineage>
</organism>
<feature type="transmembrane region" description="Helical" evidence="1">
    <location>
        <begin position="306"/>
        <end position="336"/>
    </location>
</feature>
<feature type="transmembrane region" description="Helical" evidence="1">
    <location>
        <begin position="151"/>
        <end position="170"/>
    </location>
</feature>
<accession>A0A4V1LPB4</accession>
<feature type="transmembrane region" description="Helical" evidence="1">
    <location>
        <begin position="190"/>
        <end position="214"/>
    </location>
</feature>
<dbReference type="EMBL" id="PDKN01000001">
    <property type="protein sequence ID" value="RXJ60608.1"/>
    <property type="molecule type" value="Genomic_DNA"/>
</dbReference>
<feature type="transmembrane region" description="Helical" evidence="1">
    <location>
        <begin position="249"/>
        <end position="269"/>
    </location>
</feature>
<dbReference type="Proteomes" id="UP000290657">
    <property type="component" value="Unassembled WGS sequence"/>
</dbReference>
<feature type="transmembrane region" description="Helical" evidence="1">
    <location>
        <begin position="88"/>
        <end position="112"/>
    </location>
</feature>
<comment type="caution">
    <text evidence="2">The sequence shown here is derived from an EMBL/GenBank/DDBJ whole genome shotgun (WGS) entry which is preliminary data.</text>
</comment>
<dbReference type="RefSeq" id="WP_128994742.1">
    <property type="nucleotide sequence ID" value="NZ_PDKN01000001.1"/>
</dbReference>
<gene>
    <name evidence="2" type="ORF">CRV04_00945</name>
</gene>
<feature type="transmembrane region" description="Helical" evidence="1">
    <location>
        <begin position="281"/>
        <end position="300"/>
    </location>
</feature>
<keyword evidence="1" id="KW-1133">Transmembrane helix</keyword>
<evidence type="ECO:0000313" key="2">
    <source>
        <dbReference type="EMBL" id="RXJ60608.1"/>
    </source>
</evidence>
<proteinExistence type="predicted"/>
<keyword evidence="1" id="KW-0472">Membrane</keyword>
<name>A0A4V1LPB4_9BACT</name>
<feature type="transmembrane region" description="Helical" evidence="1">
    <location>
        <begin position="226"/>
        <end position="243"/>
    </location>
</feature>
<feature type="transmembrane region" description="Helical" evidence="1">
    <location>
        <begin position="381"/>
        <end position="402"/>
    </location>
</feature>
<sequence>MFNQGLSLDQAPPISVPFRFFLTAPIFGILLGLVFFMFPVESIMNRYTAVSVGVIHLFTLGILTMIIFGAMQQMMPVLAGAVIKKPKLFANIVHTSLTLGTLLFSGSFIFGIKSFLHVGATLLAIAFFTFFITATYLLFKVKFLTSTVNSMKLFTFAGLVTSSLGIYLAYAHIANDIEPFHYDVVNLHLAFGLFGFAVLLVMGVSFQVIPMFYVALDFPKFIQNRAPIFVVGLLIALGMFFLLDLDIYVLKLLFTLVFVLFCLHALNSLNKRQRPVFDVTLWYWKLALYFFMFSMLNWLFVPQDSYFLLAIMFGFGFLFSLLQGMIYKIIPFLSWFHLSSKGHMMIPTMREMIHEDMIKLHFFIYVSSLFFFLLAPFLNEVFLFIAALLFIVSNCIFLINCITGVKKYSKIAQTNPMDAFTQVNPEK</sequence>
<keyword evidence="1" id="KW-0812">Transmembrane</keyword>